<evidence type="ECO:0000256" key="1">
    <source>
        <dbReference type="SAM" id="Phobius"/>
    </source>
</evidence>
<evidence type="ECO:0000313" key="3">
    <source>
        <dbReference type="Proteomes" id="UP000037035"/>
    </source>
</evidence>
<comment type="caution">
    <text evidence="2">The sequence shown here is derived from an EMBL/GenBank/DDBJ whole genome shotgun (WGS) entry which is preliminary data.</text>
</comment>
<proteinExistence type="predicted"/>
<name>A0A0L6VJL4_9BASI</name>
<organism evidence="2 3">
    <name type="scientific">Puccinia sorghi</name>
    <dbReference type="NCBI Taxonomy" id="27349"/>
    <lineage>
        <taxon>Eukaryota</taxon>
        <taxon>Fungi</taxon>
        <taxon>Dikarya</taxon>
        <taxon>Basidiomycota</taxon>
        <taxon>Pucciniomycotina</taxon>
        <taxon>Pucciniomycetes</taxon>
        <taxon>Pucciniales</taxon>
        <taxon>Pucciniaceae</taxon>
        <taxon>Puccinia</taxon>
    </lineage>
</organism>
<dbReference type="AlphaFoldDB" id="A0A0L6VJL4"/>
<gene>
    <name evidence="2" type="ORF">VP01_1504g2</name>
</gene>
<keyword evidence="1" id="KW-1133">Transmembrane helix</keyword>
<sequence>MKNIQIKSTVIFFFNKSLINLLEQIFQALNILCAFSPSNTLSNQITLFPIFSCKDNHFNLGMSKVLSFSFSSFSQSNFFSSSLIPSSPLSLFLTYCSNFNISKLRPSLATWAFPKYFWGEIICQVLIDQMRNSQRQNWELPLVCTALGVDVLIDSSNACSEGVGLAFDCFFVLFFASCYSCWCLESHQRELLSIYCLQACLVYSFGLKVEIFLCCLCPHHSKSRNKNRFIHMSALLPSYFLILLRFTLNHPTPHLTFPPLQSQSSLSKNLLDQTSSNSISSTKCQSVLNLVRKKDIHSTNLFFFISLLIFFTLILIIYFSLVLSQTLCCLSFSIFPVVCLNHQITKGMISFVMLSVHHVSFPDLFLSVLVLLSIQSSAALLDSPCYIHILVLKYTCDSNKRKSHVFWGSLIEFMGVANPAPIIDGTKHGLDLFPNQVPINYIASSSQTILTSLKAGMGIYWNFQERERQGPQCGTKNNTAEQIEKQVKPRVGVYYTTGYVSDKLTLLTDTPPTVSRPEKKVRGSDENSVVRTLKEIDHI</sequence>
<evidence type="ECO:0000313" key="2">
    <source>
        <dbReference type="EMBL" id="KNZ60757.1"/>
    </source>
</evidence>
<reference evidence="2 3" key="1">
    <citation type="submission" date="2015-08" db="EMBL/GenBank/DDBJ databases">
        <title>Next Generation Sequencing and Analysis of the Genome of Puccinia sorghi L Schw, the Causal Agent of Maize Common Rust.</title>
        <authorList>
            <person name="Rochi L."/>
            <person name="Burguener G."/>
            <person name="Darino M."/>
            <person name="Turjanski A."/>
            <person name="Kreff E."/>
            <person name="Dieguez M.J."/>
            <person name="Sacco F."/>
        </authorList>
    </citation>
    <scope>NUCLEOTIDE SEQUENCE [LARGE SCALE GENOMIC DNA]</scope>
    <source>
        <strain evidence="2 3">RO10H11247</strain>
    </source>
</reference>
<keyword evidence="1" id="KW-0812">Transmembrane</keyword>
<protein>
    <submittedName>
        <fullName evidence="2">Uncharacterized protein</fullName>
    </submittedName>
</protein>
<dbReference type="VEuPathDB" id="FungiDB:VP01_1504g2"/>
<accession>A0A0L6VJL4</accession>
<keyword evidence="1" id="KW-0472">Membrane</keyword>
<dbReference type="Proteomes" id="UP000037035">
    <property type="component" value="Unassembled WGS sequence"/>
</dbReference>
<feature type="transmembrane region" description="Helical" evidence="1">
    <location>
        <begin position="301"/>
        <end position="319"/>
    </location>
</feature>
<dbReference type="EMBL" id="LAVV01005609">
    <property type="protein sequence ID" value="KNZ60757.1"/>
    <property type="molecule type" value="Genomic_DNA"/>
</dbReference>
<feature type="transmembrane region" description="Helical" evidence="1">
    <location>
        <begin position="229"/>
        <end position="248"/>
    </location>
</feature>
<keyword evidence="3" id="KW-1185">Reference proteome</keyword>
<feature type="transmembrane region" description="Helical" evidence="1">
    <location>
        <begin position="364"/>
        <end position="392"/>
    </location>
</feature>
<feature type="transmembrane region" description="Helical" evidence="1">
    <location>
        <begin position="326"/>
        <end position="344"/>
    </location>
</feature>
<feature type="transmembrane region" description="Helical" evidence="1">
    <location>
        <begin position="163"/>
        <end position="184"/>
    </location>
</feature>